<comment type="caution">
    <text evidence="10">The sequence shown here is derived from an EMBL/GenBank/DDBJ whole genome shotgun (WGS) entry which is preliminary data.</text>
</comment>
<evidence type="ECO:0000256" key="2">
    <source>
        <dbReference type="ARBA" id="ARBA00008807"/>
    </source>
</evidence>
<evidence type="ECO:0000256" key="7">
    <source>
        <dbReference type="ARBA" id="ARBA00022989"/>
    </source>
</evidence>
<gene>
    <name evidence="10" type="ORF">BGZ80_008381</name>
</gene>
<feature type="transmembrane region" description="Helical" evidence="9">
    <location>
        <begin position="57"/>
        <end position="74"/>
    </location>
</feature>
<keyword evidence="5" id="KW-0571">Peptide transport</keyword>
<evidence type="ECO:0000256" key="9">
    <source>
        <dbReference type="SAM" id="Phobius"/>
    </source>
</evidence>
<keyword evidence="7 9" id="KW-1133">Transmembrane helix</keyword>
<dbReference type="PANTHER" id="PTHR22601">
    <property type="entry name" value="ISP4 LIKE PROTEIN"/>
    <property type="match status" value="1"/>
</dbReference>
<evidence type="ECO:0000256" key="1">
    <source>
        <dbReference type="ARBA" id="ARBA00004141"/>
    </source>
</evidence>
<name>A0A9P6MDE6_9FUNG</name>
<keyword evidence="6" id="KW-0653">Protein transport</keyword>
<dbReference type="InterPro" id="IPR004813">
    <property type="entry name" value="OPT"/>
</dbReference>
<sequence length="140" mass="16366">MFGPGSLYNAINYFFLIGFLLPIPFYYLKKVSSVSWLQYIHLPILLSSTGLMPPAQAYNYTNWLAMGFMFQFFARRYRPEWHLRFTYVLSSAMDSGTAFCVLISFFIFTNRNVYMDDWWGTRSDLCPLDGSPWIPVDTEA</sequence>
<feature type="transmembrane region" description="Helical" evidence="9">
    <location>
        <begin position="6"/>
        <end position="27"/>
    </location>
</feature>
<evidence type="ECO:0000256" key="5">
    <source>
        <dbReference type="ARBA" id="ARBA00022856"/>
    </source>
</evidence>
<accession>A0A9P6MDE6</accession>
<reference evidence="10" key="1">
    <citation type="journal article" date="2020" name="Fungal Divers.">
        <title>Resolving the Mortierellaceae phylogeny through synthesis of multi-gene phylogenetics and phylogenomics.</title>
        <authorList>
            <person name="Vandepol N."/>
            <person name="Liber J."/>
            <person name="Desiro A."/>
            <person name="Na H."/>
            <person name="Kennedy M."/>
            <person name="Barry K."/>
            <person name="Grigoriev I.V."/>
            <person name="Miller A.N."/>
            <person name="O'Donnell K."/>
            <person name="Stajich J.E."/>
            <person name="Bonito G."/>
        </authorList>
    </citation>
    <scope>NUCLEOTIDE SEQUENCE</scope>
    <source>
        <strain evidence="10">NRRL 2769</strain>
    </source>
</reference>
<evidence type="ECO:0000313" key="10">
    <source>
        <dbReference type="EMBL" id="KAF9992864.1"/>
    </source>
</evidence>
<keyword evidence="8 9" id="KW-0472">Membrane</keyword>
<proteinExistence type="inferred from homology"/>
<organism evidence="10 11">
    <name type="scientific">Entomortierella chlamydospora</name>
    <dbReference type="NCBI Taxonomy" id="101097"/>
    <lineage>
        <taxon>Eukaryota</taxon>
        <taxon>Fungi</taxon>
        <taxon>Fungi incertae sedis</taxon>
        <taxon>Mucoromycota</taxon>
        <taxon>Mortierellomycotina</taxon>
        <taxon>Mortierellomycetes</taxon>
        <taxon>Mortierellales</taxon>
        <taxon>Mortierellaceae</taxon>
        <taxon>Entomortierella</taxon>
    </lineage>
</organism>
<dbReference type="GO" id="GO:0015031">
    <property type="term" value="P:protein transport"/>
    <property type="evidence" value="ECO:0007669"/>
    <property type="project" value="UniProtKB-KW"/>
</dbReference>
<comment type="similarity">
    <text evidence="2">Belongs to the oligopeptide OPT transporter family.</text>
</comment>
<evidence type="ECO:0000256" key="6">
    <source>
        <dbReference type="ARBA" id="ARBA00022927"/>
    </source>
</evidence>
<keyword evidence="3" id="KW-0813">Transport</keyword>
<dbReference type="Pfam" id="PF03169">
    <property type="entry name" value="OPT"/>
    <property type="match status" value="1"/>
</dbReference>
<dbReference type="GO" id="GO:0016020">
    <property type="term" value="C:membrane"/>
    <property type="evidence" value="ECO:0007669"/>
    <property type="project" value="UniProtKB-SubCell"/>
</dbReference>
<comment type="subcellular location">
    <subcellularLocation>
        <location evidence="1">Membrane</location>
        <topology evidence="1">Multi-pass membrane protein</topology>
    </subcellularLocation>
</comment>
<dbReference type="InterPro" id="IPR004648">
    <property type="entry name" value="Oligpept_transpt"/>
</dbReference>
<dbReference type="GO" id="GO:0035673">
    <property type="term" value="F:oligopeptide transmembrane transporter activity"/>
    <property type="evidence" value="ECO:0007669"/>
    <property type="project" value="InterPro"/>
</dbReference>
<feature type="transmembrane region" description="Helical" evidence="9">
    <location>
        <begin position="86"/>
        <end position="108"/>
    </location>
</feature>
<evidence type="ECO:0000313" key="11">
    <source>
        <dbReference type="Proteomes" id="UP000703661"/>
    </source>
</evidence>
<evidence type="ECO:0000256" key="3">
    <source>
        <dbReference type="ARBA" id="ARBA00022448"/>
    </source>
</evidence>
<evidence type="ECO:0000256" key="4">
    <source>
        <dbReference type="ARBA" id="ARBA00022692"/>
    </source>
</evidence>
<protein>
    <submittedName>
        <fullName evidence="10">Uncharacterized protein</fullName>
    </submittedName>
</protein>
<keyword evidence="4 9" id="KW-0812">Transmembrane</keyword>
<dbReference type="AlphaFoldDB" id="A0A9P6MDE6"/>
<keyword evidence="11" id="KW-1185">Reference proteome</keyword>
<evidence type="ECO:0000256" key="8">
    <source>
        <dbReference type="ARBA" id="ARBA00023136"/>
    </source>
</evidence>
<dbReference type="EMBL" id="JAAAID010004517">
    <property type="protein sequence ID" value="KAF9992864.1"/>
    <property type="molecule type" value="Genomic_DNA"/>
</dbReference>
<dbReference type="Proteomes" id="UP000703661">
    <property type="component" value="Unassembled WGS sequence"/>
</dbReference>